<reference evidence="1" key="1">
    <citation type="submission" date="2014-05" db="EMBL/GenBank/DDBJ databases">
        <title>The transcriptome of the halophilic microalga Tetraselmis sp. GSL018 isolated from the Great Salt Lake, Utah.</title>
        <authorList>
            <person name="Jinkerson R.E."/>
            <person name="D'Adamo S."/>
            <person name="Posewitz M.C."/>
        </authorList>
    </citation>
    <scope>NUCLEOTIDE SEQUENCE</scope>
    <source>
        <strain evidence="1">GSL018</strain>
    </source>
</reference>
<sequence>QERGAWAGDQGDASVMPVSPAIVHARSLSPNPFVSCFCTYPLPAAVGRMEEWIAVARALCGCTPSHLSYSLL</sequence>
<proteinExistence type="predicted"/>
<organism evidence="1">
    <name type="scientific">Tetraselmis sp. GSL018</name>
    <dbReference type="NCBI Taxonomy" id="582737"/>
    <lineage>
        <taxon>Eukaryota</taxon>
        <taxon>Viridiplantae</taxon>
        <taxon>Chlorophyta</taxon>
        <taxon>core chlorophytes</taxon>
        <taxon>Chlorodendrophyceae</taxon>
        <taxon>Chlorodendrales</taxon>
        <taxon>Chlorodendraceae</taxon>
        <taxon>Tetraselmis</taxon>
    </lineage>
</organism>
<feature type="non-terminal residue" evidence="1">
    <location>
        <position position="1"/>
    </location>
</feature>
<dbReference type="AlphaFoldDB" id="A0A061RIS5"/>
<evidence type="ECO:0000313" key="1">
    <source>
        <dbReference type="EMBL" id="JAC71903.1"/>
    </source>
</evidence>
<accession>A0A061RIS5</accession>
<gene>
    <name evidence="1" type="ORF">TSPGSL018_909</name>
</gene>
<protein>
    <submittedName>
        <fullName evidence="1">Uncharacterized protein</fullName>
    </submittedName>
</protein>
<dbReference type="EMBL" id="GBEZ01014148">
    <property type="protein sequence ID" value="JAC71903.1"/>
    <property type="molecule type" value="Transcribed_RNA"/>
</dbReference>
<feature type="non-terminal residue" evidence="1">
    <location>
        <position position="72"/>
    </location>
</feature>
<name>A0A061RIS5_9CHLO</name>